<dbReference type="EC" id="5.1.1.23" evidence="1"/>
<evidence type="ECO:0000259" key="3">
    <source>
        <dbReference type="Pfam" id="PF26299"/>
    </source>
</evidence>
<name>A0A1F7YZK1_9BACT</name>
<proteinExistence type="inferred from homology"/>
<dbReference type="InterPro" id="IPR043689">
    <property type="entry name" value="MurL"/>
</dbReference>
<dbReference type="Pfam" id="PF26299">
    <property type="entry name" value="MurL_N"/>
    <property type="match status" value="1"/>
</dbReference>
<evidence type="ECO:0000259" key="2">
    <source>
        <dbReference type="Pfam" id="PF26298"/>
    </source>
</evidence>
<dbReference type="HAMAP" id="MF_02209">
    <property type="entry name" value="MurL"/>
    <property type="match status" value="1"/>
</dbReference>
<dbReference type="GO" id="GO:0009252">
    <property type="term" value="P:peptidoglycan biosynthetic process"/>
    <property type="evidence" value="ECO:0007669"/>
    <property type="project" value="UniProtKB-UniRule"/>
</dbReference>
<dbReference type="EMBL" id="MGGR01000029">
    <property type="protein sequence ID" value="OGM32614.1"/>
    <property type="molecule type" value="Genomic_DNA"/>
</dbReference>
<sequence length="451" mass="52497">MDYRDLRKKYPVFEYIGYHFQIEKNDLLITYEYNISKQFYFQHKLVFNLGEDVKSKIHNPVFENMVFHLGLAEMFSYWKTTCSPVIDIKAASLGREQIDWWKDILMNGMGQYFYENKIDFTPKDFIEFTSFGKRFNGNLGQVEGDKTLVPVGGGKDSVVTLETLASSSLADAVLIVYPATQYSTRVAEKSGVKKIIKVSRKIDPELLNLNSQGFLNGHIPYTNVLFFISLVVAYLTGYKNIAFSNEKSSDEENIEYLAKNVNHQYSKTFKFENKLREYNQKFLSKIDLFSFLRPLYDLQIAKIFSRHEKYFDIFRSCNVGQQAGVWCCDCPKCLSTFILLFPFLGPKKIIKVFPHSLYEDEHLASLLDDLVSENKIKPFECVGTREEIKVGLFLSLRSYHGEELPKLLEYAKRKYLEDTKYLESKSKEILLNWDDNNNLTPKFSKVIKNEI</sequence>
<dbReference type="STRING" id="1802505.A3D01_05165"/>
<comment type="caution">
    <text evidence="4">The sequence shown here is derived from an EMBL/GenBank/DDBJ whole genome shotgun (WGS) entry which is preliminary data.</text>
</comment>
<feature type="domain" description="MurL N-terminal" evidence="3">
    <location>
        <begin position="7"/>
        <end position="284"/>
    </location>
</feature>
<dbReference type="GO" id="GO:0008360">
    <property type="term" value="P:regulation of cell shape"/>
    <property type="evidence" value="ECO:0007669"/>
    <property type="project" value="UniProtKB-KW"/>
</dbReference>
<feature type="domain" description="MurL C-terminal" evidence="2">
    <location>
        <begin position="315"/>
        <end position="395"/>
    </location>
</feature>
<evidence type="ECO:0000256" key="1">
    <source>
        <dbReference type="HAMAP-Rule" id="MF_02209"/>
    </source>
</evidence>
<evidence type="ECO:0000313" key="4">
    <source>
        <dbReference type="EMBL" id="OGM32614.1"/>
    </source>
</evidence>
<evidence type="ECO:0000313" key="5">
    <source>
        <dbReference type="Proteomes" id="UP000177169"/>
    </source>
</evidence>
<comment type="similarity">
    <text evidence="1">Belongs to the MurL family.</text>
</comment>
<dbReference type="UniPathway" id="UPA00219"/>
<dbReference type="GO" id="GO:0051301">
    <property type="term" value="P:cell division"/>
    <property type="evidence" value="ECO:0007669"/>
    <property type="project" value="UniProtKB-KW"/>
</dbReference>
<dbReference type="InterPro" id="IPR058740">
    <property type="entry name" value="MurL_N"/>
</dbReference>
<comment type="catalytic activity">
    <reaction evidence="1">
        <text>UDP-N-acetyl-alpha-D-muramoyl-L-alanyl-L-glutamate + ATP + H2O = UDP-N-acetyl-alpha-D-muramoyl-L-alanyl-D-glutamate + AMP + diphosphate + H(+)</text>
        <dbReference type="Rhea" id="RHEA:58812"/>
        <dbReference type="ChEBI" id="CHEBI:15377"/>
        <dbReference type="ChEBI" id="CHEBI:15378"/>
        <dbReference type="ChEBI" id="CHEBI:30616"/>
        <dbReference type="ChEBI" id="CHEBI:33019"/>
        <dbReference type="ChEBI" id="CHEBI:83900"/>
        <dbReference type="ChEBI" id="CHEBI:142725"/>
        <dbReference type="ChEBI" id="CHEBI:456215"/>
        <dbReference type="EC" id="5.1.1.23"/>
    </reaction>
</comment>
<protein>
    <recommendedName>
        <fullName evidence="1">UDP-N-acetyl-alpha-D-muramoyl-L-alanyl-L-glutamate epimerase</fullName>
        <ecNumber evidence="1">5.1.1.23</ecNumber>
    </recommendedName>
    <alternativeName>
        <fullName evidence="1">UDP-MurNAc-L-Ala-L-Glu epimerase</fullName>
    </alternativeName>
</protein>
<dbReference type="Pfam" id="PF26298">
    <property type="entry name" value="MurL_epimerase_C"/>
    <property type="match status" value="1"/>
</dbReference>
<keyword evidence="1" id="KW-0132">Cell division</keyword>
<keyword evidence="1" id="KW-0573">Peptidoglycan synthesis</keyword>
<keyword evidence="1" id="KW-0131">Cell cycle</keyword>
<keyword evidence="1" id="KW-0961">Cell wall biogenesis/degradation</keyword>
<keyword evidence="1" id="KW-0133">Cell shape</keyword>
<organism evidence="4 5">
    <name type="scientific">Candidatus Woesebacteria bacterium RIFCSPHIGHO2_02_FULL_39_13</name>
    <dbReference type="NCBI Taxonomy" id="1802505"/>
    <lineage>
        <taxon>Bacteria</taxon>
        <taxon>Candidatus Woeseibacteriota</taxon>
    </lineage>
</organism>
<dbReference type="Proteomes" id="UP000177169">
    <property type="component" value="Unassembled WGS sequence"/>
</dbReference>
<comment type="function">
    <text evidence="1">Cell wall formation. Catalyzes epimerization of the terminal L-glutamate in UDP-N-acetyl-alpha-D-muramoyl-L-alanyl-L-glutamate.</text>
</comment>
<reference evidence="4 5" key="1">
    <citation type="journal article" date="2016" name="Nat. Commun.">
        <title>Thousands of microbial genomes shed light on interconnected biogeochemical processes in an aquifer system.</title>
        <authorList>
            <person name="Anantharaman K."/>
            <person name="Brown C.T."/>
            <person name="Hug L.A."/>
            <person name="Sharon I."/>
            <person name="Castelle C.J."/>
            <person name="Probst A.J."/>
            <person name="Thomas B.C."/>
            <person name="Singh A."/>
            <person name="Wilkins M.J."/>
            <person name="Karaoz U."/>
            <person name="Brodie E.L."/>
            <person name="Williams K.H."/>
            <person name="Hubbard S.S."/>
            <person name="Banfield J.F."/>
        </authorList>
    </citation>
    <scope>NUCLEOTIDE SEQUENCE [LARGE SCALE GENOMIC DNA]</scope>
</reference>
<keyword evidence="1" id="KW-0413">Isomerase</keyword>
<dbReference type="GO" id="GO:0071555">
    <property type="term" value="P:cell wall organization"/>
    <property type="evidence" value="ECO:0007669"/>
    <property type="project" value="UniProtKB-KW"/>
</dbReference>
<gene>
    <name evidence="1" type="primary">murL</name>
    <name evidence="4" type="ORF">A3D01_05165</name>
</gene>
<dbReference type="InterPro" id="IPR058741">
    <property type="entry name" value="MurL_C"/>
</dbReference>
<comment type="pathway">
    <text evidence="1">Cell wall biogenesis; peptidoglycan biosynthesis.</text>
</comment>
<accession>A0A1F7YZK1</accession>
<dbReference type="AlphaFoldDB" id="A0A1F7YZK1"/>
<dbReference type="GO" id="GO:0016855">
    <property type="term" value="F:racemase and epimerase activity, acting on amino acids and derivatives"/>
    <property type="evidence" value="ECO:0007669"/>
    <property type="project" value="UniProtKB-UniRule"/>
</dbReference>
<dbReference type="GO" id="GO:0005737">
    <property type="term" value="C:cytoplasm"/>
    <property type="evidence" value="ECO:0007669"/>
    <property type="project" value="UniProtKB-UniRule"/>
</dbReference>